<evidence type="ECO:0000313" key="3">
    <source>
        <dbReference type="Proteomes" id="UP000195455"/>
    </source>
</evidence>
<sequence>MRGTVFWECERSSFFPSGCISFDEGQDGGNTMEENRKTELMHLAGRLERLRRLMGQDTPQEASQPVPAMEEGEKQENMLMAAIPFLDQEYQRDLYVVVRLMEMRRMLTGGVLQARSRDTLPPSVRRRQMLSAIRPCLSQREQARLDTLMRVMDAREILIQKEGLDGLDKGTNGGSGRGTAAVDPGGSGKKQG</sequence>
<gene>
    <name evidence="2" type="ORF">B5G26_01275</name>
</gene>
<dbReference type="EMBL" id="NFHM01000001">
    <property type="protein sequence ID" value="OUN45686.1"/>
    <property type="molecule type" value="Genomic_DNA"/>
</dbReference>
<dbReference type="Proteomes" id="UP000195455">
    <property type="component" value="Unassembled WGS sequence"/>
</dbReference>
<organism evidence="2 3">
    <name type="scientific">Anaerotignum lactatifermentans</name>
    <dbReference type="NCBI Taxonomy" id="160404"/>
    <lineage>
        <taxon>Bacteria</taxon>
        <taxon>Bacillati</taxon>
        <taxon>Bacillota</taxon>
        <taxon>Clostridia</taxon>
        <taxon>Lachnospirales</taxon>
        <taxon>Anaerotignaceae</taxon>
        <taxon>Anaerotignum</taxon>
    </lineage>
</organism>
<evidence type="ECO:0000313" key="2">
    <source>
        <dbReference type="EMBL" id="OUN45686.1"/>
    </source>
</evidence>
<proteinExistence type="predicted"/>
<name>A0A1Y3UA53_9FIRM</name>
<comment type="caution">
    <text evidence="2">The sequence shown here is derived from an EMBL/GenBank/DDBJ whole genome shotgun (WGS) entry which is preliminary data.</text>
</comment>
<evidence type="ECO:0000256" key="1">
    <source>
        <dbReference type="SAM" id="MobiDB-lite"/>
    </source>
</evidence>
<protein>
    <submittedName>
        <fullName evidence="2">Uncharacterized protein</fullName>
    </submittedName>
</protein>
<dbReference type="AlphaFoldDB" id="A0A1Y3UA53"/>
<reference evidence="3" key="1">
    <citation type="submission" date="2017-04" db="EMBL/GenBank/DDBJ databases">
        <title>Function of individual gut microbiota members based on whole genome sequencing of pure cultures obtained from chicken caecum.</title>
        <authorList>
            <person name="Medvecky M."/>
            <person name="Cejkova D."/>
            <person name="Polansky O."/>
            <person name="Karasova D."/>
            <person name="Kubasova T."/>
            <person name="Cizek A."/>
            <person name="Rychlik I."/>
        </authorList>
    </citation>
    <scope>NUCLEOTIDE SEQUENCE [LARGE SCALE GENOMIC DNA]</scope>
    <source>
        <strain evidence="3">An75</strain>
    </source>
</reference>
<feature type="region of interest" description="Disordered" evidence="1">
    <location>
        <begin position="165"/>
        <end position="192"/>
    </location>
</feature>
<accession>A0A1Y3UA53</accession>